<evidence type="ECO:0000313" key="2">
    <source>
        <dbReference type="Proteomes" id="UP000298652"/>
    </source>
</evidence>
<gene>
    <name evidence="1" type="ORF">SEVIR_6G059100v2</name>
</gene>
<evidence type="ECO:0000313" key="1">
    <source>
        <dbReference type="EMBL" id="TKW08956.1"/>
    </source>
</evidence>
<dbReference type="AlphaFoldDB" id="A0A4V6D565"/>
<dbReference type="Proteomes" id="UP000298652">
    <property type="component" value="Chromosome 6"/>
</dbReference>
<evidence type="ECO:0008006" key="3">
    <source>
        <dbReference type="Google" id="ProtNLM"/>
    </source>
</evidence>
<dbReference type="EMBL" id="CM016557">
    <property type="protein sequence ID" value="TKW08956.1"/>
    <property type="molecule type" value="Genomic_DNA"/>
</dbReference>
<accession>A0A4V6D565</accession>
<reference evidence="1" key="1">
    <citation type="submission" date="2019-03" db="EMBL/GenBank/DDBJ databases">
        <title>WGS assembly of Setaria viridis.</title>
        <authorList>
            <person name="Huang P."/>
            <person name="Jenkins J."/>
            <person name="Grimwood J."/>
            <person name="Barry K."/>
            <person name="Healey A."/>
            <person name="Mamidi S."/>
            <person name="Sreedasyam A."/>
            <person name="Shu S."/>
            <person name="Feldman M."/>
            <person name="Wu J."/>
            <person name="Yu Y."/>
            <person name="Chen C."/>
            <person name="Johnson J."/>
            <person name="Rokhsar D."/>
            <person name="Baxter I."/>
            <person name="Schmutz J."/>
            <person name="Brutnell T."/>
            <person name="Kellogg E."/>
        </authorList>
    </citation>
    <scope>NUCLEOTIDE SEQUENCE [LARGE SCALE GENOMIC DNA]</scope>
</reference>
<proteinExistence type="predicted"/>
<protein>
    <recommendedName>
        <fullName evidence="3">Reverse transcriptase zinc-binding domain-containing protein</fullName>
    </recommendedName>
</protein>
<sequence length="123" mass="14722">MFLPSYSCVLCIHDKEETLFHLLLECPFAQVCWINIGLFIDLQQQPYDILSSFKNQLQVPFFMEIIVIMSWCIWMARNDWIFKAIDPTCQGTIICFKHLFTLVLHRVKDPWKQPMVEWLEHTL</sequence>
<organism evidence="1 2">
    <name type="scientific">Setaria viridis</name>
    <name type="common">Green bristlegrass</name>
    <name type="synonym">Setaria italica subsp. viridis</name>
    <dbReference type="NCBI Taxonomy" id="4556"/>
    <lineage>
        <taxon>Eukaryota</taxon>
        <taxon>Viridiplantae</taxon>
        <taxon>Streptophyta</taxon>
        <taxon>Embryophyta</taxon>
        <taxon>Tracheophyta</taxon>
        <taxon>Spermatophyta</taxon>
        <taxon>Magnoliopsida</taxon>
        <taxon>Liliopsida</taxon>
        <taxon>Poales</taxon>
        <taxon>Poaceae</taxon>
        <taxon>PACMAD clade</taxon>
        <taxon>Panicoideae</taxon>
        <taxon>Panicodae</taxon>
        <taxon>Paniceae</taxon>
        <taxon>Cenchrinae</taxon>
        <taxon>Setaria</taxon>
    </lineage>
</organism>
<name>A0A4V6D565_SETVI</name>
<dbReference type="Gramene" id="TKW08956">
    <property type="protein sequence ID" value="TKW08956"/>
    <property type="gene ID" value="SEVIR_6G059100v2"/>
</dbReference>
<keyword evidence="2" id="KW-1185">Reference proteome</keyword>